<dbReference type="EnsemblPlants" id="OGLUM02G10600.1">
    <property type="protein sequence ID" value="OGLUM02G10600.1"/>
    <property type="gene ID" value="OGLUM02G10600"/>
</dbReference>
<proteinExistence type="predicted"/>
<sequence>MGLTFPSCPATYQQQFQQFSSQGQSQSQKFRDEHQKIHQFRQGDVVALPAGVAHWFYNDGDASVVAIYVYDINNSANQLEPRQKEFLLAGNNNRVQQVYGSSIDQNIFNGFGTELLSEALGINTVAAKRLQSQNDQRGEIVHVKNGLQLLKPTLTQQQEQAQAQYQEENFCTIKARVNIENPSRADSYNPRAGRISSVNS</sequence>
<dbReference type="InterPro" id="IPR006045">
    <property type="entry name" value="Cupin_1"/>
</dbReference>
<dbReference type="Proteomes" id="UP000026961">
    <property type="component" value="Chromosome 2"/>
</dbReference>
<evidence type="ECO:0000313" key="2">
    <source>
        <dbReference type="EnsemblPlants" id="OGLUM02G10600.1"/>
    </source>
</evidence>
<dbReference type="Gramene" id="OGLUM02G10600.1">
    <property type="protein sequence ID" value="OGLUM02G10600.1"/>
    <property type="gene ID" value="OGLUM02G10600"/>
</dbReference>
<dbReference type="SMART" id="SM00835">
    <property type="entry name" value="Cupin_1"/>
    <property type="match status" value="1"/>
</dbReference>
<dbReference type="InterPro" id="IPR050253">
    <property type="entry name" value="Seed_Storage-Functional"/>
</dbReference>
<keyword evidence="3" id="KW-1185">Reference proteome</keyword>
<organism evidence="2">
    <name type="scientific">Oryza glumipatula</name>
    <dbReference type="NCBI Taxonomy" id="40148"/>
    <lineage>
        <taxon>Eukaryota</taxon>
        <taxon>Viridiplantae</taxon>
        <taxon>Streptophyta</taxon>
        <taxon>Embryophyta</taxon>
        <taxon>Tracheophyta</taxon>
        <taxon>Spermatophyta</taxon>
        <taxon>Magnoliopsida</taxon>
        <taxon>Liliopsida</taxon>
        <taxon>Poales</taxon>
        <taxon>Poaceae</taxon>
        <taxon>BOP clade</taxon>
        <taxon>Oryzoideae</taxon>
        <taxon>Oryzeae</taxon>
        <taxon>Oryzinae</taxon>
        <taxon>Oryza</taxon>
    </lineage>
</organism>
<reference evidence="2" key="1">
    <citation type="submission" date="2015-04" db="UniProtKB">
        <authorList>
            <consortium name="EnsemblPlants"/>
        </authorList>
    </citation>
    <scope>IDENTIFICATION</scope>
</reference>
<name>A0A0D9YPW7_9ORYZ</name>
<dbReference type="Gene3D" id="2.60.120.10">
    <property type="entry name" value="Jelly Rolls"/>
    <property type="match status" value="1"/>
</dbReference>
<protein>
    <recommendedName>
        <fullName evidence="1">Cupin type-1 domain-containing protein</fullName>
    </recommendedName>
</protein>
<dbReference type="Pfam" id="PF00190">
    <property type="entry name" value="Cupin_1"/>
    <property type="match status" value="1"/>
</dbReference>
<reference evidence="2" key="2">
    <citation type="submission" date="2018-05" db="EMBL/GenBank/DDBJ databases">
        <title>OgluRS3 (Oryza glumaepatula Reference Sequence Version 3).</title>
        <authorList>
            <person name="Zhang J."/>
            <person name="Kudrna D."/>
            <person name="Lee S."/>
            <person name="Talag J."/>
            <person name="Welchert J."/>
            <person name="Wing R.A."/>
        </authorList>
    </citation>
    <scope>NUCLEOTIDE SEQUENCE [LARGE SCALE GENOMIC DNA]</scope>
</reference>
<dbReference type="PANTHER" id="PTHR31189">
    <property type="entry name" value="OS03G0336100 PROTEIN-RELATED"/>
    <property type="match status" value="1"/>
</dbReference>
<dbReference type="AlphaFoldDB" id="A0A0D9YPW7"/>
<dbReference type="InterPro" id="IPR011051">
    <property type="entry name" value="RmlC_Cupin_sf"/>
</dbReference>
<dbReference type="InterPro" id="IPR014710">
    <property type="entry name" value="RmlC-like_jellyroll"/>
</dbReference>
<dbReference type="HOGENOM" id="CLU_110002_0_0_1"/>
<evidence type="ECO:0000313" key="3">
    <source>
        <dbReference type="Proteomes" id="UP000026961"/>
    </source>
</evidence>
<dbReference type="CDD" id="cd02242">
    <property type="entry name" value="cupin_11S_legumin_N"/>
    <property type="match status" value="1"/>
</dbReference>
<evidence type="ECO:0000259" key="1">
    <source>
        <dbReference type="SMART" id="SM00835"/>
    </source>
</evidence>
<dbReference type="PANTHER" id="PTHR31189:SF35">
    <property type="entry name" value="12S SEED STORAGE PROTEIN CRB"/>
    <property type="match status" value="1"/>
</dbReference>
<feature type="domain" description="Cupin type-1" evidence="1">
    <location>
        <begin position="5"/>
        <end position="128"/>
    </location>
</feature>
<accession>A0A0D9YPW7</accession>
<dbReference type="SUPFAM" id="SSF51182">
    <property type="entry name" value="RmlC-like cupins"/>
    <property type="match status" value="1"/>
</dbReference>